<dbReference type="InterPro" id="IPR002645">
    <property type="entry name" value="STAS_dom"/>
</dbReference>
<evidence type="ECO:0000256" key="1">
    <source>
        <dbReference type="ARBA" id="ARBA00009013"/>
    </source>
</evidence>
<accession>A0A934UR05</accession>
<reference evidence="4" key="1">
    <citation type="submission" date="2020-12" db="EMBL/GenBank/DDBJ databases">
        <title>Ramlibacter sp. nov., isolated from a freshwater alga, Cryptomonas.</title>
        <authorList>
            <person name="Kim H.M."/>
            <person name="Jeon C.O."/>
        </authorList>
    </citation>
    <scope>NUCLEOTIDE SEQUENCE</scope>
    <source>
        <strain evidence="4">CrO1</strain>
    </source>
</reference>
<dbReference type="RefSeq" id="WP_200787291.1">
    <property type="nucleotide sequence ID" value="NZ_JAEDAO010000001.1"/>
</dbReference>
<comment type="similarity">
    <text evidence="1 2">Belongs to the anti-sigma-factor antagonist family.</text>
</comment>
<dbReference type="Pfam" id="PF01740">
    <property type="entry name" value="STAS"/>
    <property type="match status" value="1"/>
</dbReference>
<dbReference type="InterPro" id="IPR036513">
    <property type="entry name" value="STAS_dom_sf"/>
</dbReference>
<dbReference type="Gene3D" id="3.30.750.24">
    <property type="entry name" value="STAS domain"/>
    <property type="match status" value="1"/>
</dbReference>
<comment type="caution">
    <text evidence="4">The sequence shown here is derived from an EMBL/GenBank/DDBJ whole genome shotgun (WGS) entry which is preliminary data.</text>
</comment>
<organism evidence="4 5">
    <name type="scientific">Ramlibacter algicola</name>
    <dbReference type="NCBI Taxonomy" id="2795217"/>
    <lineage>
        <taxon>Bacteria</taxon>
        <taxon>Pseudomonadati</taxon>
        <taxon>Pseudomonadota</taxon>
        <taxon>Betaproteobacteria</taxon>
        <taxon>Burkholderiales</taxon>
        <taxon>Comamonadaceae</taxon>
        <taxon>Ramlibacter</taxon>
    </lineage>
</organism>
<evidence type="ECO:0000313" key="4">
    <source>
        <dbReference type="EMBL" id="MBK0392351.1"/>
    </source>
</evidence>
<name>A0A934UR05_9BURK</name>
<dbReference type="CDD" id="cd07043">
    <property type="entry name" value="STAS_anti-anti-sigma_factors"/>
    <property type="match status" value="1"/>
</dbReference>
<keyword evidence="5" id="KW-1185">Reference proteome</keyword>
<dbReference type="InterPro" id="IPR003658">
    <property type="entry name" value="Anti-sigma_ant"/>
</dbReference>
<dbReference type="NCBIfam" id="TIGR00377">
    <property type="entry name" value="ant_ant_sig"/>
    <property type="match status" value="1"/>
</dbReference>
<dbReference type="Proteomes" id="UP000617041">
    <property type="component" value="Unassembled WGS sequence"/>
</dbReference>
<feature type="domain" description="STAS" evidence="3">
    <location>
        <begin position="22"/>
        <end position="111"/>
    </location>
</feature>
<dbReference type="PANTHER" id="PTHR33495">
    <property type="entry name" value="ANTI-SIGMA FACTOR ANTAGONIST TM_1081-RELATED-RELATED"/>
    <property type="match status" value="1"/>
</dbReference>
<dbReference type="PROSITE" id="PS50801">
    <property type="entry name" value="STAS"/>
    <property type="match status" value="1"/>
</dbReference>
<evidence type="ECO:0000259" key="3">
    <source>
        <dbReference type="PROSITE" id="PS50801"/>
    </source>
</evidence>
<dbReference type="AlphaFoldDB" id="A0A934UR05"/>
<protein>
    <recommendedName>
        <fullName evidence="2">Anti-sigma factor antagonist</fullName>
    </recommendedName>
</protein>
<dbReference type="GO" id="GO:0043856">
    <property type="term" value="F:anti-sigma factor antagonist activity"/>
    <property type="evidence" value="ECO:0007669"/>
    <property type="project" value="InterPro"/>
</dbReference>
<dbReference type="EMBL" id="JAEDAO010000001">
    <property type="protein sequence ID" value="MBK0392351.1"/>
    <property type="molecule type" value="Genomic_DNA"/>
</dbReference>
<proteinExistence type="inferred from homology"/>
<sequence>MDLIDIDRGASVPVVVPRVKRLDASVAPAFKQQVVQLVQAGEKRLVLDLGSVEFLDSSGLGALVSILKALGAQGTLAVCNARGPVLSLFHLTRMDKVFAIDADRATALARAGA</sequence>
<gene>
    <name evidence="4" type="ORF">I8E28_07095</name>
</gene>
<dbReference type="SUPFAM" id="SSF52091">
    <property type="entry name" value="SpoIIaa-like"/>
    <property type="match status" value="1"/>
</dbReference>
<evidence type="ECO:0000313" key="5">
    <source>
        <dbReference type="Proteomes" id="UP000617041"/>
    </source>
</evidence>
<evidence type="ECO:0000256" key="2">
    <source>
        <dbReference type="RuleBase" id="RU003749"/>
    </source>
</evidence>
<dbReference type="PANTHER" id="PTHR33495:SF2">
    <property type="entry name" value="ANTI-SIGMA FACTOR ANTAGONIST TM_1081-RELATED"/>
    <property type="match status" value="1"/>
</dbReference>